<dbReference type="PROSITE" id="PS50977">
    <property type="entry name" value="HTH_TETR_2"/>
    <property type="match status" value="1"/>
</dbReference>
<keyword evidence="1" id="KW-0678">Repressor</keyword>
<evidence type="ECO:0000256" key="2">
    <source>
        <dbReference type="ARBA" id="ARBA00023015"/>
    </source>
</evidence>
<dbReference type="Proteomes" id="UP000582643">
    <property type="component" value="Unassembled WGS sequence"/>
</dbReference>
<keyword evidence="2" id="KW-0805">Transcription regulation</keyword>
<dbReference type="PANTHER" id="PTHR47506">
    <property type="entry name" value="TRANSCRIPTIONAL REGULATORY PROTEIN"/>
    <property type="match status" value="1"/>
</dbReference>
<dbReference type="SUPFAM" id="SSF48498">
    <property type="entry name" value="Tetracyclin repressor-like, C-terminal domain"/>
    <property type="match status" value="1"/>
</dbReference>
<dbReference type="PANTHER" id="PTHR47506:SF6">
    <property type="entry name" value="HTH-TYPE TRANSCRIPTIONAL REPRESSOR NEMR"/>
    <property type="match status" value="1"/>
</dbReference>
<dbReference type="Pfam" id="PF13977">
    <property type="entry name" value="TetR_C_6"/>
    <property type="match status" value="1"/>
</dbReference>
<dbReference type="GO" id="GO:0003677">
    <property type="term" value="F:DNA binding"/>
    <property type="evidence" value="ECO:0007669"/>
    <property type="project" value="UniProtKB-UniRule"/>
</dbReference>
<dbReference type="EMBL" id="JACHJY010000007">
    <property type="protein sequence ID" value="MBB4983847.1"/>
    <property type="molecule type" value="Genomic_DNA"/>
</dbReference>
<feature type="DNA-binding region" description="H-T-H motif" evidence="5">
    <location>
        <begin position="30"/>
        <end position="49"/>
    </location>
</feature>
<dbReference type="RefSeq" id="WP_116164679.1">
    <property type="nucleotide sequence ID" value="NZ_JACHJY010000007.1"/>
</dbReference>
<organism evidence="7 8">
    <name type="scientific">Streptomyces nymphaeiformis</name>
    <dbReference type="NCBI Taxonomy" id="2663842"/>
    <lineage>
        <taxon>Bacteria</taxon>
        <taxon>Bacillati</taxon>
        <taxon>Actinomycetota</taxon>
        <taxon>Actinomycetes</taxon>
        <taxon>Kitasatosporales</taxon>
        <taxon>Streptomycetaceae</taxon>
        <taxon>Streptomyces</taxon>
    </lineage>
</organism>
<comment type="caution">
    <text evidence="7">The sequence shown here is derived from an EMBL/GenBank/DDBJ whole genome shotgun (WGS) entry which is preliminary data.</text>
</comment>
<reference evidence="7 8" key="1">
    <citation type="submission" date="2020-08" db="EMBL/GenBank/DDBJ databases">
        <title>Genomic Encyclopedia of Type Strains, Phase III (KMG-III): the genomes of soil and plant-associated and newly described type strains.</title>
        <authorList>
            <person name="Whitman W."/>
        </authorList>
    </citation>
    <scope>NUCLEOTIDE SEQUENCE [LARGE SCALE GENOMIC DNA]</scope>
    <source>
        <strain evidence="7 8">SFB5A</strain>
    </source>
</reference>
<dbReference type="Gene3D" id="1.10.357.10">
    <property type="entry name" value="Tetracycline Repressor, domain 2"/>
    <property type="match status" value="1"/>
</dbReference>
<sequence>MARQSADERREQLVEAAIRVMIRDGVAKATTRAIVGEAGAPLGAFHYCFRSKQELLHGVIERIMLRSLAFPPAPLADGASAPDVIRATLHAYWDGIRERPDEHQLTYELTQYALREPGLADVARRQYQHYLQANIDHLESVARLAGIRWTTEIPVLARYGLNLLDGLTLNWLIDRDDAQALAALDAYAAHLAALAVPEPSDIRS</sequence>
<evidence type="ECO:0000256" key="4">
    <source>
        <dbReference type="ARBA" id="ARBA00023163"/>
    </source>
</evidence>
<evidence type="ECO:0000256" key="5">
    <source>
        <dbReference type="PROSITE-ProRule" id="PRU00335"/>
    </source>
</evidence>
<dbReference type="InterPro" id="IPR009057">
    <property type="entry name" value="Homeodomain-like_sf"/>
</dbReference>
<evidence type="ECO:0000259" key="6">
    <source>
        <dbReference type="PROSITE" id="PS50977"/>
    </source>
</evidence>
<feature type="domain" description="HTH tetR-type" evidence="6">
    <location>
        <begin position="7"/>
        <end position="67"/>
    </location>
</feature>
<accession>A0A7W7U472</accession>
<evidence type="ECO:0000313" key="8">
    <source>
        <dbReference type="Proteomes" id="UP000582643"/>
    </source>
</evidence>
<keyword evidence="3 5" id="KW-0238">DNA-binding</keyword>
<evidence type="ECO:0000256" key="1">
    <source>
        <dbReference type="ARBA" id="ARBA00022491"/>
    </source>
</evidence>
<dbReference type="AlphaFoldDB" id="A0A7W7U472"/>
<dbReference type="InterPro" id="IPR039538">
    <property type="entry name" value="BetI_C"/>
</dbReference>
<dbReference type="InterPro" id="IPR001647">
    <property type="entry name" value="HTH_TetR"/>
</dbReference>
<proteinExistence type="predicted"/>
<gene>
    <name evidence="7" type="ORF">GGE06_004793</name>
</gene>
<keyword evidence="8" id="KW-1185">Reference proteome</keyword>
<dbReference type="Pfam" id="PF00440">
    <property type="entry name" value="TetR_N"/>
    <property type="match status" value="1"/>
</dbReference>
<dbReference type="SUPFAM" id="SSF46689">
    <property type="entry name" value="Homeodomain-like"/>
    <property type="match status" value="1"/>
</dbReference>
<name>A0A7W7U472_9ACTN</name>
<dbReference type="InterPro" id="IPR036271">
    <property type="entry name" value="Tet_transcr_reg_TetR-rel_C_sf"/>
</dbReference>
<evidence type="ECO:0000256" key="3">
    <source>
        <dbReference type="ARBA" id="ARBA00023125"/>
    </source>
</evidence>
<keyword evidence="4" id="KW-0804">Transcription</keyword>
<evidence type="ECO:0000313" key="7">
    <source>
        <dbReference type="EMBL" id="MBB4983847.1"/>
    </source>
</evidence>
<protein>
    <submittedName>
        <fullName evidence="7">AcrR family transcriptional regulator</fullName>
    </submittedName>
</protein>